<feature type="chain" id="PRO_5005210440" description="acid phosphatase" evidence="8">
    <location>
        <begin position="30"/>
        <end position="366"/>
    </location>
</feature>
<feature type="binding site" evidence="6">
    <location>
        <position position="82"/>
    </location>
    <ligand>
        <name>Fe cation</name>
        <dbReference type="ChEBI" id="CHEBI:24875"/>
        <label>2</label>
    </ligand>
</feature>
<evidence type="ECO:0000256" key="5">
    <source>
        <dbReference type="PIRNR" id="PIRNR000898"/>
    </source>
</evidence>
<feature type="binding site" evidence="6">
    <location>
        <position position="49"/>
    </location>
    <ligand>
        <name>Fe cation</name>
        <dbReference type="ChEBI" id="CHEBI:24875"/>
        <label>1</label>
    </ligand>
</feature>
<dbReference type="InterPro" id="IPR051558">
    <property type="entry name" value="Metallophosphoesterase_PAP"/>
</dbReference>
<keyword evidence="4 5" id="KW-0378">Hydrolase</keyword>
<evidence type="ECO:0000256" key="8">
    <source>
        <dbReference type="SAM" id="SignalP"/>
    </source>
</evidence>
<dbReference type="SUPFAM" id="SSF56300">
    <property type="entry name" value="Metallo-dependent phosphatases"/>
    <property type="match status" value="1"/>
</dbReference>
<evidence type="ECO:0000256" key="3">
    <source>
        <dbReference type="ARBA" id="ARBA00022729"/>
    </source>
</evidence>
<sequence>MFPNLRSSRQLLAVAVAIASVACSAPAQKREPLTLATPANALSFLVIGDWGQRASANQQRVARQMGPVAAALGAAFVVSTGDNFYPDGVRNVNDAHFRSTFENVYSAPSLMVDWYVVLGNHDYHGNPQAEVEYSAKSTRWKMPARYYAVTKPVAPGVTADFIFIDTSPLVADFDGQPFRWPGFRTDTVAQRVWLDSTLKASTAQWKFIVGHHHVYSGGVRGTQNFMEFFLVPRMEQYGVNAYICGHEHHIEHIAPLGSTIHYFISGAGSEARSAPGREGSRFVSTALGFLAMSLTADTMVVQAVDLFGKVHYRTSIPRVNGLDPHGAAPLPAGSGAAPRPAPLASARATPPRSRTSVPRAPRAASR</sequence>
<feature type="binding site" evidence="6">
    <location>
        <position position="211"/>
    </location>
    <ligand>
        <name>Fe cation</name>
        <dbReference type="ChEBI" id="CHEBI:24875"/>
        <label>2</label>
    </ligand>
</feature>
<feature type="binding site" evidence="6">
    <location>
        <position position="248"/>
    </location>
    <ligand>
        <name>Fe cation</name>
        <dbReference type="ChEBI" id="CHEBI:24875"/>
        <label>1</label>
    </ligand>
</feature>
<evidence type="ECO:0000256" key="2">
    <source>
        <dbReference type="ARBA" id="ARBA00012646"/>
    </source>
</evidence>
<evidence type="ECO:0000313" key="10">
    <source>
        <dbReference type="EMBL" id="AKQ02786.1"/>
    </source>
</evidence>
<dbReference type="InterPro" id="IPR024927">
    <property type="entry name" value="Acid_PPase"/>
</dbReference>
<organism evidence="10">
    <name type="scientific">uncultured Gemmatimonadetes bacterium Rifle_16ft_4_minimus_37772</name>
    <dbReference type="NCBI Taxonomy" id="1665097"/>
    <lineage>
        <taxon>Bacteria</taxon>
        <taxon>Pseudomonadati</taxon>
        <taxon>Gemmatimonadota</taxon>
        <taxon>environmental samples</taxon>
    </lineage>
</organism>
<dbReference type="PANTHER" id="PTHR10161:SF14">
    <property type="entry name" value="TARTRATE-RESISTANT ACID PHOSPHATASE TYPE 5"/>
    <property type="match status" value="1"/>
</dbReference>
<feature type="domain" description="Calcineurin-like phosphoesterase" evidence="9">
    <location>
        <begin position="43"/>
        <end position="248"/>
    </location>
</feature>
<feature type="binding site" evidence="6">
    <location>
        <position position="246"/>
    </location>
    <ligand>
        <name>Fe cation</name>
        <dbReference type="ChEBI" id="CHEBI:24875"/>
        <label>2</label>
    </ligand>
</feature>
<evidence type="ECO:0000256" key="7">
    <source>
        <dbReference type="SAM" id="MobiDB-lite"/>
    </source>
</evidence>
<keyword evidence="3 8" id="KW-0732">Signal</keyword>
<dbReference type="EMBL" id="KT007003">
    <property type="protein sequence ID" value="AKQ02786.1"/>
    <property type="molecule type" value="Genomic_DNA"/>
</dbReference>
<keyword evidence="6" id="KW-0479">Metal-binding</keyword>
<reference evidence="10" key="1">
    <citation type="journal article" date="2015" name="ISME J.">
        <title>Aquifer environment selects for microbial species cohorts in sediment and groundwater.</title>
        <authorList>
            <person name="Hug L.A."/>
            <person name="Thomas B.C."/>
            <person name="Brown C.T."/>
            <person name="Frischkorn K.R."/>
            <person name="Williams K.H."/>
            <person name="Tringe S.G."/>
            <person name="Banfield J.F."/>
        </authorList>
    </citation>
    <scope>NUCLEOTIDE SEQUENCE</scope>
</reference>
<feature type="compositionally biased region" description="Low complexity" evidence="7">
    <location>
        <begin position="327"/>
        <end position="356"/>
    </location>
</feature>
<dbReference type="CDD" id="cd07378">
    <property type="entry name" value="MPP_ACP5"/>
    <property type="match status" value="1"/>
</dbReference>
<dbReference type="EC" id="3.1.3.2" evidence="2 5"/>
<dbReference type="GO" id="GO:0003993">
    <property type="term" value="F:acid phosphatase activity"/>
    <property type="evidence" value="ECO:0007669"/>
    <property type="project" value="UniProtKB-UniRule"/>
</dbReference>
<dbReference type="GO" id="GO:0046872">
    <property type="term" value="F:metal ion binding"/>
    <property type="evidence" value="ECO:0007669"/>
    <property type="project" value="UniProtKB-KW"/>
</dbReference>
<evidence type="ECO:0000256" key="1">
    <source>
        <dbReference type="ARBA" id="ARBA00000032"/>
    </source>
</evidence>
<proteinExistence type="predicted"/>
<comment type="cofactor">
    <cofactor evidence="6">
        <name>Fe cation</name>
        <dbReference type="ChEBI" id="CHEBI:24875"/>
    </cofactor>
    <text evidence="6">Binds 2 iron ions per subunit.</text>
</comment>
<evidence type="ECO:0000256" key="6">
    <source>
        <dbReference type="PIRSR" id="PIRSR000898-1"/>
    </source>
</evidence>
<feature type="binding site" evidence="6">
    <location>
        <position position="85"/>
    </location>
    <ligand>
        <name>Fe cation</name>
        <dbReference type="ChEBI" id="CHEBI:24875"/>
        <label>1</label>
    </ligand>
</feature>
<protein>
    <recommendedName>
        <fullName evidence="2 5">acid phosphatase</fullName>
        <ecNumber evidence="2 5">3.1.3.2</ecNumber>
    </recommendedName>
</protein>
<dbReference type="InterPro" id="IPR004843">
    <property type="entry name" value="Calcineurin-like_PHP"/>
</dbReference>
<feature type="region of interest" description="Disordered" evidence="7">
    <location>
        <begin position="323"/>
        <end position="366"/>
    </location>
</feature>
<dbReference type="Pfam" id="PF00149">
    <property type="entry name" value="Metallophos"/>
    <property type="match status" value="1"/>
</dbReference>
<dbReference type="InterPro" id="IPR029052">
    <property type="entry name" value="Metallo-depent_PP-like"/>
</dbReference>
<feature type="binding site" evidence="6">
    <location>
        <position position="120"/>
    </location>
    <ligand>
        <name>Fe cation</name>
        <dbReference type="ChEBI" id="CHEBI:24875"/>
        <label>2</label>
    </ligand>
</feature>
<feature type="signal peptide" evidence="8">
    <location>
        <begin position="1"/>
        <end position="29"/>
    </location>
</feature>
<evidence type="ECO:0000256" key="4">
    <source>
        <dbReference type="ARBA" id="ARBA00022801"/>
    </source>
</evidence>
<comment type="catalytic activity">
    <reaction evidence="1 5">
        <text>a phosphate monoester + H2O = an alcohol + phosphate</text>
        <dbReference type="Rhea" id="RHEA:15017"/>
        <dbReference type="ChEBI" id="CHEBI:15377"/>
        <dbReference type="ChEBI" id="CHEBI:30879"/>
        <dbReference type="ChEBI" id="CHEBI:43474"/>
        <dbReference type="ChEBI" id="CHEBI:67140"/>
        <dbReference type="EC" id="3.1.3.2"/>
    </reaction>
</comment>
<dbReference type="PROSITE" id="PS51257">
    <property type="entry name" value="PROKAR_LIPOPROTEIN"/>
    <property type="match status" value="1"/>
</dbReference>
<dbReference type="PIRSF" id="PIRSF000898">
    <property type="entry name" value="Acid_Ptase_5"/>
    <property type="match status" value="1"/>
</dbReference>
<evidence type="ECO:0000259" key="9">
    <source>
        <dbReference type="Pfam" id="PF00149"/>
    </source>
</evidence>
<dbReference type="PANTHER" id="PTHR10161">
    <property type="entry name" value="TARTRATE-RESISTANT ACID PHOSPHATASE TYPE 5"/>
    <property type="match status" value="1"/>
</dbReference>
<feature type="binding site" evidence="6">
    <location>
        <position position="82"/>
    </location>
    <ligand>
        <name>Fe cation</name>
        <dbReference type="ChEBI" id="CHEBI:24875"/>
        <label>1</label>
    </ligand>
</feature>
<keyword evidence="5 6" id="KW-0408">Iron</keyword>
<dbReference type="Gene3D" id="3.60.21.10">
    <property type="match status" value="1"/>
</dbReference>
<dbReference type="AlphaFoldDB" id="A0A0H4T4X9"/>
<name>A0A0H4T4X9_9BACT</name>
<accession>A0A0H4T4X9</accession>